<organism evidence="3 4">
    <name type="scientific">Ustilago trichophora</name>
    <dbReference type="NCBI Taxonomy" id="86804"/>
    <lineage>
        <taxon>Eukaryota</taxon>
        <taxon>Fungi</taxon>
        <taxon>Dikarya</taxon>
        <taxon>Basidiomycota</taxon>
        <taxon>Ustilaginomycotina</taxon>
        <taxon>Ustilaginomycetes</taxon>
        <taxon>Ustilaginales</taxon>
        <taxon>Ustilaginaceae</taxon>
        <taxon>Ustilago</taxon>
    </lineage>
</organism>
<feature type="compositionally biased region" description="Basic and acidic residues" evidence="1">
    <location>
        <begin position="34"/>
        <end position="43"/>
    </location>
</feature>
<evidence type="ECO:0000256" key="1">
    <source>
        <dbReference type="SAM" id="MobiDB-lite"/>
    </source>
</evidence>
<feature type="compositionally biased region" description="Pro residues" evidence="1">
    <location>
        <begin position="616"/>
        <end position="626"/>
    </location>
</feature>
<feature type="compositionally biased region" description="Low complexity" evidence="1">
    <location>
        <begin position="547"/>
        <end position="560"/>
    </location>
</feature>
<feature type="compositionally biased region" description="Gly residues" evidence="1">
    <location>
        <begin position="627"/>
        <end position="640"/>
    </location>
</feature>
<sequence length="863" mass="86999">MLWQNLLVCFLTLLAIGLAAETGAAPASLPAGADRSKNPDLAKPKPASGSTDTSTTPGGTASPAPASTGGGGTSSSGGGSGGDGGGGGGGGGGGTQKPSESVFGAGCRWDPTTSNIEEVTFQFRTGQAPPSTWFSDLNDAETTSTTSSAAAADTKALLRRDNEAEAPPAQPGSKLTSPEHGGNHHLEEPNDLLDPSYHTRLIDVLTFRARYGSFGSSLNSAGCALPAFSERLAQLEEQERELVNNYTRLHKPIAGKDSKPEAMFFWAGLTAYNRKVKSDLIQTVVFYGDGCAANPRQGLCVYAAEYSDFRYNPEDHMCMGSNMPVFYPIDTEMTVVYRTQNGFRTQESWIDGKMISYLRSAGDQIMNSFVITQECKGCTWPLSEQVYSNIVLKFSEPEPHFDALGLCSGGATTTMPRMMEGGRVWVIDKVVVPSGKHVTSTPGDSSGDTSGDTRNAGTFSAGAGAGSGSSAGSGAGAGASKVNSAKDGDTNAKEGNGDKTGPDNPGSAGDTPITPSPGKPSPSVEKGKPAQQPDPAPGTVKPDTSQNPPAGKPAAPATAPQGPPATPAGNPAGNPADHGNPSTPVGKSKRDTVQKADRAGACGDDDGDPSAGCDNGPPPGGVPPSPGGSGGGPGESGHGGNVPNRRRRKPPVKAKRSLVSSEPVRPLVVRQDFQGPSGDHPGSHASGPDPIGGGSGGGPGEHHVGGGSDGGGGPNTRRRKPPVKAKRSLVSSEPVSPLAVRHNSDEPSTGDQGDPGSGDTSPDGSAGHDGGQLPPKQKADASAGKVKRSPDPDVDKPAACKDGYPGNASGDNGGQNSPNPGPGGSPGSNDGGQSSDGHPPPSCSPGAPGDNGSGGHPPKSKMP</sequence>
<feature type="compositionally biased region" description="Basic residues" evidence="1">
    <location>
        <begin position="716"/>
        <end position="727"/>
    </location>
</feature>
<feature type="region of interest" description="Disordered" evidence="1">
    <location>
        <begin position="26"/>
        <end position="111"/>
    </location>
</feature>
<name>A0A5C3DZH7_9BASI</name>
<feature type="signal peptide" evidence="2">
    <location>
        <begin position="1"/>
        <end position="19"/>
    </location>
</feature>
<dbReference type="Proteomes" id="UP000324022">
    <property type="component" value="Unassembled WGS sequence"/>
</dbReference>
<feature type="region of interest" description="Disordered" evidence="1">
    <location>
        <begin position="127"/>
        <end position="193"/>
    </location>
</feature>
<feature type="chain" id="PRO_5022909908" evidence="2">
    <location>
        <begin position="20"/>
        <end position="863"/>
    </location>
</feature>
<proteinExistence type="predicted"/>
<feature type="compositionally biased region" description="Gly residues" evidence="1">
    <location>
        <begin position="68"/>
        <end position="95"/>
    </location>
</feature>
<dbReference type="AlphaFoldDB" id="A0A5C3DZH7"/>
<evidence type="ECO:0000256" key="2">
    <source>
        <dbReference type="SAM" id="SignalP"/>
    </source>
</evidence>
<feature type="compositionally biased region" description="Low complexity" evidence="1">
    <location>
        <begin position="140"/>
        <end position="154"/>
    </location>
</feature>
<evidence type="ECO:0000313" key="4">
    <source>
        <dbReference type="Proteomes" id="UP000324022"/>
    </source>
</evidence>
<feature type="compositionally biased region" description="Basic residues" evidence="1">
    <location>
        <begin position="644"/>
        <end position="656"/>
    </location>
</feature>
<reference evidence="3 4" key="1">
    <citation type="submission" date="2018-03" db="EMBL/GenBank/DDBJ databases">
        <authorList>
            <person name="Guldener U."/>
        </authorList>
    </citation>
    <scope>NUCLEOTIDE SEQUENCE [LARGE SCALE GENOMIC DNA]</scope>
    <source>
        <strain evidence="3 4">NBRC100155</strain>
    </source>
</reference>
<dbReference type="EMBL" id="OOIN01000005">
    <property type="protein sequence ID" value="SPO23515.1"/>
    <property type="molecule type" value="Genomic_DNA"/>
</dbReference>
<feature type="compositionally biased region" description="Basic and acidic residues" evidence="1">
    <location>
        <begin position="788"/>
        <end position="799"/>
    </location>
</feature>
<feature type="region of interest" description="Disordered" evidence="1">
    <location>
        <begin position="436"/>
        <end position="863"/>
    </location>
</feature>
<feature type="compositionally biased region" description="Low complexity" evidence="1">
    <location>
        <begin position="439"/>
        <end position="453"/>
    </location>
</feature>
<accession>A0A5C3DZH7</accession>
<feature type="compositionally biased region" description="Basic and acidic residues" evidence="1">
    <location>
        <begin position="588"/>
        <end position="598"/>
    </location>
</feature>
<keyword evidence="4" id="KW-1185">Reference proteome</keyword>
<feature type="compositionally biased region" description="Low complexity" evidence="1">
    <location>
        <begin position="747"/>
        <end position="765"/>
    </location>
</feature>
<dbReference type="OrthoDB" id="5086500at2759"/>
<feature type="compositionally biased region" description="Low complexity" evidence="1">
    <location>
        <begin position="567"/>
        <end position="581"/>
    </location>
</feature>
<protein>
    <submittedName>
        <fullName evidence="3">Uncharacterized protein</fullName>
    </submittedName>
</protein>
<keyword evidence="2" id="KW-0732">Signal</keyword>
<feature type="compositionally biased region" description="Gly residues" evidence="1">
    <location>
        <begin position="463"/>
        <end position="477"/>
    </location>
</feature>
<feature type="compositionally biased region" description="Gly residues" evidence="1">
    <location>
        <begin position="690"/>
        <end position="714"/>
    </location>
</feature>
<feature type="compositionally biased region" description="Basic and acidic residues" evidence="1">
    <location>
        <begin position="484"/>
        <end position="501"/>
    </location>
</feature>
<gene>
    <name evidence="3" type="ORF">UTRI_02194</name>
</gene>
<feature type="compositionally biased region" description="Low complexity" evidence="1">
    <location>
        <begin position="46"/>
        <end position="67"/>
    </location>
</feature>
<evidence type="ECO:0000313" key="3">
    <source>
        <dbReference type="EMBL" id="SPO23515.1"/>
    </source>
</evidence>